<name>A0ABM1F7G9_PRICU</name>
<proteinExistence type="predicted"/>
<accession>A0ABM1F7G9</accession>
<dbReference type="Proteomes" id="UP000695022">
    <property type="component" value="Unplaced"/>
</dbReference>
<reference evidence="3" key="1">
    <citation type="submission" date="2025-08" db="UniProtKB">
        <authorList>
            <consortium name="RefSeq"/>
        </authorList>
    </citation>
    <scope>IDENTIFICATION</scope>
</reference>
<dbReference type="RefSeq" id="XP_014680390.1">
    <property type="nucleotide sequence ID" value="XM_014824904.1"/>
</dbReference>
<evidence type="ECO:0000256" key="1">
    <source>
        <dbReference type="SAM" id="MobiDB-lite"/>
    </source>
</evidence>
<dbReference type="GeneID" id="106820380"/>
<gene>
    <name evidence="3" type="primary">LOC106820380</name>
</gene>
<feature type="region of interest" description="Disordered" evidence="1">
    <location>
        <begin position="1"/>
        <end position="28"/>
    </location>
</feature>
<protein>
    <submittedName>
        <fullName evidence="3">RalBP1-associated Eps domain-containing protein 1-like</fullName>
    </submittedName>
</protein>
<evidence type="ECO:0000313" key="2">
    <source>
        <dbReference type="Proteomes" id="UP000695022"/>
    </source>
</evidence>
<evidence type="ECO:0000313" key="3">
    <source>
        <dbReference type="RefSeq" id="XP_014680390.1"/>
    </source>
</evidence>
<keyword evidence="2" id="KW-1185">Reference proteome</keyword>
<sequence>MLSLEEGHDEEVTSLPPPRAKVRPHSTEGVLEDDVFSAERRRHMSAPVVPLSLTTKVYDVRDVHAAIRSQRERNWQLSRLNSEMQQELSDIMEERIALEIQLEHLNPFRF</sequence>
<organism evidence="2 3">
    <name type="scientific">Priapulus caudatus</name>
    <name type="common">Priapulid worm</name>
    <dbReference type="NCBI Taxonomy" id="37621"/>
    <lineage>
        <taxon>Eukaryota</taxon>
        <taxon>Metazoa</taxon>
        <taxon>Ecdysozoa</taxon>
        <taxon>Scalidophora</taxon>
        <taxon>Priapulida</taxon>
        <taxon>Priapulimorpha</taxon>
        <taxon>Priapulimorphida</taxon>
        <taxon>Priapulidae</taxon>
        <taxon>Priapulus</taxon>
    </lineage>
</organism>